<organism evidence="5 6">
    <name type="scientific">Aeromicrobium endophyticum</name>
    <dbReference type="NCBI Taxonomy" id="2292704"/>
    <lineage>
        <taxon>Bacteria</taxon>
        <taxon>Bacillati</taxon>
        <taxon>Actinomycetota</taxon>
        <taxon>Actinomycetes</taxon>
        <taxon>Propionibacteriales</taxon>
        <taxon>Nocardioidaceae</taxon>
        <taxon>Aeromicrobium</taxon>
    </lineage>
</organism>
<protein>
    <submittedName>
        <fullName evidence="5">Pyrimidine reductase family protein</fullName>
    </submittedName>
</protein>
<dbReference type="PANTHER" id="PTHR38011">
    <property type="entry name" value="DIHYDROFOLATE REDUCTASE FAMILY PROTEIN (AFU_ORTHOLOGUE AFUA_8G06820)"/>
    <property type="match status" value="1"/>
</dbReference>
<comment type="caution">
    <text evidence="5">The sequence shown here is derived from an EMBL/GenBank/DDBJ whole genome shotgun (WGS) entry which is preliminary data.</text>
</comment>
<dbReference type="AlphaFoldDB" id="A0A371P1Y7"/>
<dbReference type="RefSeq" id="WP_119704559.1">
    <property type="nucleotide sequence ID" value="NZ_JBHSOI010000002.1"/>
</dbReference>
<dbReference type="InterPro" id="IPR002734">
    <property type="entry name" value="RibDG_C"/>
</dbReference>
<sequence>MPLDVTEIERLYAYPTTDRPWVRSNFVATIDGAAHGADGVSGTLGGDVDHQVFGVLRALADVVLVGAGTARDEGYGPADVPIAVVSRRLDVPEQLLVPGTLVVTTADAPADRLDELRSAVDVIALGQGAIDWPAVLDALADRGLVRVLCEGGPSLHGELVGHDLVDEVCLTVAPVLASGSAPRIAHATVAVDRPMTLGHAIASDDVLLTRWVRARA</sequence>
<evidence type="ECO:0000259" key="4">
    <source>
        <dbReference type="Pfam" id="PF01872"/>
    </source>
</evidence>
<keyword evidence="6" id="KW-1185">Reference proteome</keyword>
<keyword evidence="3" id="KW-0560">Oxidoreductase</keyword>
<dbReference type="InterPro" id="IPR024072">
    <property type="entry name" value="DHFR-like_dom_sf"/>
</dbReference>
<dbReference type="PANTHER" id="PTHR38011:SF7">
    <property type="entry name" value="2,5-DIAMINO-6-RIBOSYLAMINO-4(3H)-PYRIMIDINONE 5'-PHOSPHATE REDUCTASE"/>
    <property type="match status" value="1"/>
</dbReference>
<evidence type="ECO:0000256" key="1">
    <source>
        <dbReference type="ARBA" id="ARBA00005104"/>
    </source>
</evidence>
<feature type="domain" description="Bacterial bifunctional deaminase-reductase C-terminal" evidence="4">
    <location>
        <begin position="20"/>
        <end position="179"/>
    </location>
</feature>
<dbReference type="GO" id="GO:0008703">
    <property type="term" value="F:5-amino-6-(5-phosphoribosylamino)uracil reductase activity"/>
    <property type="evidence" value="ECO:0007669"/>
    <property type="project" value="InterPro"/>
</dbReference>
<dbReference type="EMBL" id="QUBR01000002">
    <property type="protein sequence ID" value="REK69962.1"/>
    <property type="molecule type" value="Genomic_DNA"/>
</dbReference>
<evidence type="ECO:0000256" key="3">
    <source>
        <dbReference type="ARBA" id="ARBA00023002"/>
    </source>
</evidence>
<comment type="pathway">
    <text evidence="1">Cofactor biosynthesis; riboflavin biosynthesis.</text>
</comment>
<accession>A0A371P1Y7</accession>
<dbReference type="SUPFAM" id="SSF53597">
    <property type="entry name" value="Dihydrofolate reductase-like"/>
    <property type="match status" value="1"/>
</dbReference>
<evidence type="ECO:0000313" key="5">
    <source>
        <dbReference type="EMBL" id="REK69962.1"/>
    </source>
</evidence>
<gene>
    <name evidence="5" type="ORF">DX116_12290</name>
</gene>
<dbReference type="GO" id="GO:0009231">
    <property type="term" value="P:riboflavin biosynthetic process"/>
    <property type="evidence" value="ECO:0007669"/>
    <property type="project" value="InterPro"/>
</dbReference>
<proteinExistence type="predicted"/>
<dbReference type="OrthoDB" id="5243299at2"/>
<dbReference type="Gene3D" id="3.40.430.10">
    <property type="entry name" value="Dihydrofolate Reductase, subunit A"/>
    <property type="match status" value="1"/>
</dbReference>
<keyword evidence="2" id="KW-0521">NADP</keyword>
<dbReference type="Proteomes" id="UP000265581">
    <property type="component" value="Unassembled WGS sequence"/>
</dbReference>
<evidence type="ECO:0000256" key="2">
    <source>
        <dbReference type="ARBA" id="ARBA00022857"/>
    </source>
</evidence>
<dbReference type="InterPro" id="IPR050765">
    <property type="entry name" value="Riboflavin_Biosynth_HTPR"/>
</dbReference>
<dbReference type="Pfam" id="PF01872">
    <property type="entry name" value="RibD_C"/>
    <property type="match status" value="1"/>
</dbReference>
<reference evidence="5 6" key="1">
    <citation type="submission" date="2018-08" db="EMBL/GenBank/DDBJ databases">
        <title>Aeromicrobium sp. M2KJ-4, whole genome shotgun sequence.</title>
        <authorList>
            <person name="Tuo L."/>
        </authorList>
    </citation>
    <scope>NUCLEOTIDE SEQUENCE [LARGE SCALE GENOMIC DNA]</scope>
    <source>
        <strain evidence="5 6">M2KJ-4</strain>
    </source>
</reference>
<evidence type="ECO:0000313" key="6">
    <source>
        <dbReference type="Proteomes" id="UP000265581"/>
    </source>
</evidence>
<name>A0A371P1Y7_9ACTN</name>